<evidence type="ECO:0000259" key="1">
    <source>
        <dbReference type="Pfam" id="PF09019"/>
    </source>
</evidence>
<dbReference type="AlphaFoldDB" id="A0A062TW84"/>
<feature type="domain" description="Restriction endonuclease type II EcoRII C-terminal" evidence="1">
    <location>
        <begin position="228"/>
        <end position="395"/>
    </location>
</feature>
<protein>
    <recommendedName>
        <fullName evidence="5">Type II restriction endonuclease</fullName>
    </recommendedName>
</protein>
<gene>
    <name evidence="3" type="ORF">HY3_03505</name>
</gene>
<reference evidence="3 4" key="1">
    <citation type="submission" date="2013-04" db="EMBL/GenBank/DDBJ databases">
        <title>Hyphomonas sp. T24B3 Genome Sequencing.</title>
        <authorList>
            <person name="Lai Q."/>
            <person name="Shao Z."/>
        </authorList>
    </citation>
    <scope>NUCLEOTIDE SEQUENCE [LARGE SCALE GENOMIC DNA]</scope>
    <source>
        <strain evidence="3 4">T24B3</strain>
    </source>
</reference>
<dbReference type="SUPFAM" id="SSF101936">
    <property type="entry name" value="DNA-binding pseudobarrel domain"/>
    <property type="match status" value="1"/>
</dbReference>
<dbReference type="InterPro" id="IPR023372">
    <property type="entry name" value="Rest_endonuc_II_EcoRII_N"/>
</dbReference>
<dbReference type="Gene3D" id="3.40.91.80">
    <property type="match status" value="1"/>
</dbReference>
<evidence type="ECO:0000259" key="2">
    <source>
        <dbReference type="Pfam" id="PF09217"/>
    </source>
</evidence>
<dbReference type="Proteomes" id="UP000249123">
    <property type="component" value="Unassembled WGS sequence"/>
</dbReference>
<accession>A0A062TW84</accession>
<dbReference type="GO" id="GO:0003677">
    <property type="term" value="F:DNA binding"/>
    <property type="evidence" value="ECO:0007669"/>
    <property type="project" value="InterPro"/>
</dbReference>
<name>A0A062TW84_9PROT</name>
<dbReference type="InterPro" id="IPR038365">
    <property type="entry name" value="EcoRII_C_sf"/>
</dbReference>
<proteinExistence type="predicted"/>
<dbReference type="GO" id="GO:0009307">
    <property type="term" value="P:DNA restriction-modification system"/>
    <property type="evidence" value="ECO:0007669"/>
    <property type="project" value="InterPro"/>
</dbReference>
<dbReference type="InterPro" id="IPR015109">
    <property type="entry name" value="Restrct_endonuc_II_EcoRII_C"/>
</dbReference>
<dbReference type="Pfam" id="PF09019">
    <property type="entry name" value="EcoRII-C"/>
    <property type="match status" value="1"/>
</dbReference>
<keyword evidence="4" id="KW-1185">Reference proteome</keyword>
<dbReference type="OrthoDB" id="9797574at2"/>
<dbReference type="SUPFAM" id="SSF52980">
    <property type="entry name" value="Restriction endonuclease-like"/>
    <property type="match status" value="1"/>
</dbReference>
<dbReference type="InterPro" id="IPR011335">
    <property type="entry name" value="Restrct_endonuc-II-like"/>
</dbReference>
<dbReference type="RefSeq" id="WP_051594999.1">
    <property type="nucleotide sequence ID" value="NZ_AWFA01000045.1"/>
</dbReference>
<dbReference type="EMBL" id="AWFB01000045">
    <property type="protein sequence ID" value="RAN31649.1"/>
    <property type="molecule type" value="Genomic_DNA"/>
</dbReference>
<organism evidence="3 4">
    <name type="scientific">Hyphomonas pacifica</name>
    <dbReference type="NCBI Taxonomy" id="1280941"/>
    <lineage>
        <taxon>Bacteria</taxon>
        <taxon>Pseudomonadati</taxon>
        <taxon>Pseudomonadota</taxon>
        <taxon>Alphaproteobacteria</taxon>
        <taxon>Hyphomonadales</taxon>
        <taxon>Hyphomonadaceae</taxon>
        <taxon>Hyphomonas</taxon>
    </lineage>
</organism>
<sequence>MELDDWVDSVSGPSFVWYIKRLSGNDTQLTGGHQAGPYVPRDLAFHLMPHFEDLTRKNPRGVVELQMFPGGYTTSSNIIYYNNKFHDNHSSGRNETRLTGLGGRENPLLDPENTGALSVFAFKLGAPVQCQVWICGQREEEVFLEDILGPVEPGESIVWDPGNRSRVFAKENKSATCTLSSGDIPEAWLEKFPSGMEIIQRAISLRPDKNKSIDDRLLRRRECEFEIFRSVERAFFTPRLQRGFSDLEAFLAMAQTILQSRKSRSGKSLEYHAKSIFDEVGLREGVDYEYNPKIEGNKKPDFLFPTSAQYRDLSYPSEGLTVLAAKTTCKDRWRQILNEADRVSTKYLLTLQEGVSLNQFSEMSSSGVKLVVPKKLHSKYPESIQREILSLEGFLSRLPSSRKS</sequence>
<dbReference type="Pfam" id="PF09217">
    <property type="entry name" value="EcoRII-N"/>
    <property type="match status" value="1"/>
</dbReference>
<evidence type="ECO:0000313" key="3">
    <source>
        <dbReference type="EMBL" id="RAN31649.1"/>
    </source>
</evidence>
<dbReference type="InterPro" id="IPR015300">
    <property type="entry name" value="DNA-bd_pseudobarrel_sf"/>
</dbReference>
<evidence type="ECO:0000313" key="4">
    <source>
        <dbReference type="Proteomes" id="UP000249123"/>
    </source>
</evidence>
<dbReference type="GO" id="GO:0009036">
    <property type="term" value="F:type II site-specific deoxyribonuclease activity"/>
    <property type="evidence" value="ECO:0007669"/>
    <property type="project" value="InterPro"/>
</dbReference>
<evidence type="ECO:0008006" key="5">
    <source>
        <dbReference type="Google" id="ProtNLM"/>
    </source>
</evidence>
<dbReference type="STRING" id="1280941.HY2_03810"/>
<dbReference type="eggNOG" id="ENOG502Z7XX">
    <property type="taxonomic scope" value="Bacteria"/>
</dbReference>
<comment type="caution">
    <text evidence="3">The sequence shown here is derived from an EMBL/GenBank/DDBJ whole genome shotgun (WGS) entry which is preliminary data.</text>
</comment>
<dbReference type="Gene3D" id="2.40.330.10">
    <property type="entry name" value="DNA-binding pseudobarrel domain"/>
    <property type="match status" value="1"/>
</dbReference>
<feature type="domain" description="Restriction endonuclease type II EcoRII N-terminal" evidence="2">
    <location>
        <begin position="13"/>
        <end position="162"/>
    </location>
</feature>